<organism evidence="2 3">
    <name type="scientific">Necator americanus</name>
    <name type="common">Human hookworm</name>
    <dbReference type="NCBI Taxonomy" id="51031"/>
    <lineage>
        <taxon>Eukaryota</taxon>
        <taxon>Metazoa</taxon>
        <taxon>Ecdysozoa</taxon>
        <taxon>Nematoda</taxon>
        <taxon>Chromadorea</taxon>
        <taxon>Rhabditida</taxon>
        <taxon>Rhabditina</taxon>
        <taxon>Rhabditomorpha</taxon>
        <taxon>Strongyloidea</taxon>
        <taxon>Ancylostomatidae</taxon>
        <taxon>Bunostominae</taxon>
        <taxon>Necator</taxon>
    </lineage>
</organism>
<evidence type="ECO:0000256" key="1">
    <source>
        <dbReference type="SAM" id="MobiDB-lite"/>
    </source>
</evidence>
<proteinExistence type="predicted"/>
<accession>A0ABR1DK26</accession>
<name>A0ABR1DK26_NECAM</name>
<sequence>MDKKDWNGSLDRVFSELIHEANLWASDQSATPAARTMPQVNGRMEDKDDTQIDVCLEQLARAISAHVTDILIERLGLEERNAQTQEASTSMDLTSVSTVAEPPRSFRPRNITLKSGTTRSMPNTVRSLPQSPTCCRRAHPSRRVTDFIPRYADSTEQKGARRRGETMTRYHSENRLNRIEPAPNMNETPLENRASRLRRASIGKKLAGFRVFPDRSLQ</sequence>
<keyword evidence="3" id="KW-1185">Reference proteome</keyword>
<evidence type="ECO:0000313" key="3">
    <source>
        <dbReference type="Proteomes" id="UP001303046"/>
    </source>
</evidence>
<protein>
    <submittedName>
        <fullName evidence="2">Uncharacterized protein</fullName>
    </submittedName>
</protein>
<feature type="region of interest" description="Disordered" evidence="1">
    <location>
        <begin position="84"/>
        <end position="138"/>
    </location>
</feature>
<evidence type="ECO:0000313" key="2">
    <source>
        <dbReference type="EMBL" id="KAK6750823.1"/>
    </source>
</evidence>
<reference evidence="2 3" key="1">
    <citation type="submission" date="2023-08" db="EMBL/GenBank/DDBJ databases">
        <title>A Necator americanus chromosomal reference genome.</title>
        <authorList>
            <person name="Ilik V."/>
            <person name="Petrzelkova K.J."/>
            <person name="Pardy F."/>
            <person name="Fuh T."/>
            <person name="Niatou-Singa F.S."/>
            <person name="Gouil Q."/>
            <person name="Baker L."/>
            <person name="Ritchie M.E."/>
            <person name="Jex A.R."/>
            <person name="Gazzola D."/>
            <person name="Li H."/>
            <person name="Toshio Fujiwara R."/>
            <person name="Zhan B."/>
            <person name="Aroian R.V."/>
            <person name="Pafco B."/>
            <person name="Schwarz E.M."/>
        </authorList>
    </citation>
    <scope>NUCLEOTIDE SEQUENCE [LARGE SCALE GENOMIC DNA]</scope>
    <source>
        <strain evidence="2 3">Aroian</strain>
        <tissue evidence="2">Whole animal</tissue>
    </source>
</reference>
<dbReference type="EMBL" id="JAVFWL010000004">
    <property type="protein sequence ID" value="KAK6750823.1"/>
    <property type="molecule type" value="Genomic_DNA"/>
</dbReference>
<dbReference type="Proteomes" id="UP001303046">
    <property type="component" value="Unassembled WGS sequence"/>
</dbReference>
<gene>
    <name evidence="2" type="primary">Necator_chrIV.g15953</name>
    <name evidence="2" type="ORF">RB195_002658</name>
</gene>
<feature type="compositionally biased region" description="Polar residues" evidence="1">
    <location>
        <begin position="84"/>
        <end position="98"/>
    </location>
</feature>
<comment type="caution">
    <text evidence="2">The sequence shown here is derived from an EMBL/GenBank/DDBJ whole genome shotgun (WGS) entry which is preliminary data.</text>
</comment>
<feature type="compositionally biased region" description="Polar residues" evidence="1">
    <location>
        <begin position="112"/>
        <end position="133"/>
    </location>
</feature>